<gene>
    <name evidence="2" type="ORF">E3J95_00745</name>
</gene>
<dbReference type="AlphaFoldDB" id="A0A523QMD0"/>
<sequence>MTEPQAIDGYGCSCGFVTPTLKEFRKHFCEVARKREKGVHKSIGRINLQTMEVTMPPYLERSPEQKRESEYAVKKESKSGTGKTAGTAVPAVAIKPTEVLADASIIKFVPRVFTCDYSPVMRAAQEASRKLWGWPDMPLGDFLDTVIHMFFKSCRVTLTGYIVEETEEERMERERQVAAKLAVAIKEAVEQPEEVTSGS</sequence>
<proteinExistence type="predicted"/>
<evidence type="ECO:0000313" key="3">
    <source>
        <dbReference type="Proteomes" id="UP000320781"/>
    </source>
</evidence>
<feature type="region of interest" description="Disordered" evidence="1">
    <location>
        <begin position="57"/>
        <end position="85"/>
    </location>
</feature>
<evidence type="ECO:0000313" key="2">
    <source>
        <dbReference type="EMBL" id="TES86930.1"/>
    </source>
</evidence>
<dbReference type="EMBL" id="SOKU01000031">
    <property type="protein sequence ID" value="TES86930.1"/>
    <property type="molecule type" value="Genomic_DNA"/>
</dbReference>
<dbReference type="Proteomes" id="UP000320781">
    <property type="component" value="Unassembled WGS sequence"/>
</dbReference>
<reference evidence="2 3" key="1">
    <citation type="submission" date="2019-03" db="EMBL/GenBank/DDBJ databases">
        <title>Metabolic potential of uncultured bacteria and archaea associated with petroleum seepage in deep-sea sediments.</title>
        <authorList>
            <person name="Dong X."/>
            <person name="Hubert C."/>
        </authorList>
    </citation>
    <scope>NUCLEOTIDE SEQUENCE [LARGE SCALE GENOMIC DNA]</scope>
    <source>
        <strain evidence="2">E44_bin92</strain>
    </source>
</reference>
<comment type="caution">
    <text evidence="2">The sequence shown here is derived from an EMBL/GenBank/DDBJ whole genome shotgun (WGS) entry which is preliminary data.</text>
</comment>
<feature type="compositionally biased region" description="Basic and acidic residues" evidence="1">
    <location>
        <begin position="61"/>
        <end position="78"/>
    </location>
</feature>
<organism evidence="2 3">
    <name type="scientific">Aerophobetes bacterium</name>
    <dbReference type="NCBI Taxonomy" id="2030807"/>
    <lineage>
        <taxon>Bacteria</taxon>
        <taxon>Candidatus Aerophobota</taxon>
    </lineage>
</organism>
<evidence type="ECO:0000256" key="1">
    <source>
        <dbReference type="SAM" id="MobiDB-lite"/>
    </source>
</evidence>
<accession>A0A523QMD0</accession>
<protein>
    <submittedName>
        <fullName evidence="2">Uncharacterized protein</fullName>
    </submittedName>
</protein>
<name>A0A523QMD0_UNCAE</name>